<dbReference type="Proteomes" id="UP000241265">
    <property type="component" value="Genome"/>
</dbReference>
<dbReference type="EMBL" id="KU686195">
    <property type="protein sequence ID" value="AOV58181.1"/>
    <property type="molecule type" value="Genomic_DNA"/>
</dbReference>
<accession>A0A1D8KIE2</accession>
<evidence type="ECO:0000313" key="1">
    <source>
        <dbReference type="EMBL" id="AOV57431.1"/>
    </source>
</evidence>
<evidence type="ECO:0000313" key="3">
    <source>
        <dbReference type="EMBL" id="AOV57931.1"/>
    </source>
</evidence>
<evidence type="ECO:0000313" key="4">
    <source>
        <dbReference type="EMBL" id="AOV58181.1"/>
    </source>
</evidence>
<dbReference type="Proteomes" id="UP000241610">
    <property type="component" value="Segment"/>
</dbReference>
<reference evidence="6 7" key="1">
    <citation type="journal article" date="2016" name="Virology">
        <title>The genomic content and context of auxiliary metabolic genes in marine cyanomyoviruses.</title>
        <authorList>
            <person name="Crummett L.T."/>
            <person name="Puxty R.J."/>
            <person name="Weihe C."/>
            <person name="Marston M.F."/>
            <person name="Martiny J.B."/>
        </authorList>
    </citation>
    <scope>NUCLEOTIDE SEQUENCE [LARGE SCALE GENOMIC DNA]</scope>
    <source>
        <strain evidence="1">0309SB33</strain>
        <strain evidence="2">0310NB17</strain>
        <strain evidence="3">0809CC03</strain>
        <strain evidence="4">0810SB17</strain>
        <strain evidence="5">0910CC29</strain>
    </source>
</reference>
<evidence type="ECO:0000313" key="2">
    <source>
        <dbReference type="EMBL" id="AOV57681.1"/>
    </source>
</evidence>
<dbReference type="EMBL" id="KU686196">
    <property type="protein sequence ID" value="AOV58431.1"/>
    <property type="molecule type" value="Genomic_DNA"/>
</dbReference>
<evidence type="ECO:0000313" key="6">
    <source>
        <dbReference type="Proteomes" id="UP000240287"/>
    </source>
</evidence>
<name>A0A1D8KIE2_9CAUD</name>
<dbReference type="Pfam" id="PF20198">
    <property type="entry name" value="DUF6561"/>
    <property type="match status" value="1"/>
</dbReference>
<dbReference type="EMBL" id="KU686193">
    <property type="protein sequence ID" value="AOV57681.1"/>
    <property type="molecule type" value="Genomic_DNA"/>
</dbReference>
<dbReference type="EMBL" id="KU686192">
    <property type="protein sequence ID" value="AOV57431.1"/>
    <property type="molecule type" value="Genomic_DNA"/>
</dbReference>
<dbReference type="EMBL" id="KU686194">
    <property type="protein sequence ID" value="AOV57931.1"/>
    <property type="molecule type" value="Genomic_DNA"/>
</dbReference>
<proteinExistence type="predicted"/>
<dbReference type="Proteomes" id="UP000241591">
    <property type="component" value="Segment"/>
</dbReference>
<evidence type="ECO:0000313" key="7">
    <source>
        <dbReference type="Proteomes" id="UP000241265"/>
    </source>
</evidence>
<dbReference type="InterPro" id="IPR046691">
    <property type="entry name" value="DUF6561"/>
</dbReference>
<evidence type="ECO:0000313" key="5">
    <source>
        <dbReference type="EMBL" id="AOV58431.1"/>
    </source>
</evidence>
<gene>
    <name evidence="3" type="ORF">C030809_176</name>
    <name evidence="5" type="ORF">C290910_176</name>
    <name evidence="2" type="ORF">N170310_176</name>
    <name evidence="1" type="ORF">N330309_176</name>
    <name evidence="4" type="ORF">S170810_176</name>
</gene>
<sequence length="81" mass="9280">MLKLLRFESRWLISEVEEIPGVEFGDPDCVLKYPYEVTEDGLTSFPPFSDERELAVRSSDITLIAEPDGKTASLYYEMKSE</sequence>
<dbReference type="Proteomes" id="UP000241494">
    <property type="component" value="Segment"/>
</dbReference>
<dbReference type="Proteomes" id="UP000240287">
    <property type="component" value="Genome"/>
</dbReference>
<protein>
    <submittedName>
        <fullName evidence="5">Uncharacterized protein</fullName>
    </submittedName>
</protein>
<organism evidence="5 7">
    <name type="scientific">Synechococcus phage S-CAM1</name>
    <dbReference type="NCBI Taxonomy" id="754037"/>
    <lineage>
        <taxon>Viruses</taxon>
        <taxon>Duplodnaviria</taxon>
        <taxon>Heunggongvirae</taxon>
        <taxon>Uroviricota</taxon>
        <taxon>Caudoviricetes</taxon>
        <taxon>Pantevenvirales</taxon>
        <taxon>Kyanoviridae</taxon>
        <taxon>Anaposvirus</taxon>
        <taxon>Anaposvirus socalone</taxon>
    </lineage>
</organism>